<dbReference type="InterPro" id="IPR046865">
    <property type="entry name" value="FapA_b_solenoid"/>
</dbReference>
<gene>
    <name evidence="2" type="ordered locus">Desmer_3879</name>
</gene>
<dbReference type="InterPro" id="IPR005646">
    <property type="entry name" value="FapA"/>
</dbReference>
<proteinExistence type="predicted"/>
<dbReference type="Pfam" id="PF03961">
    <property type="entry name" value="FapA"/>
    <property type="match status" value="1"/>
</dbReference>
<dbReference type="EMBL" id="CP003629">
    <property type="protein sequence ID" value="AFQ45715.1"/>
    <property type="molecule type" value="Genomic_DNA"/>
</dbReference>
<dbReference type="PANTHER" id="PTHR38032">
    <property type="entry name" value="POLYMERASE-RELATED"/>
    <property type="match status" value="1"/>
</dbReference>
<keyword evidence="2" id="KW-0378">Hydrolase</keyword>
<evidence type="ECO:0000259" key="1">
    <source>
        <dbReference type="Pfam" id="PF20250"/>
    </source>
</evidence>
<evidence type="ECO:0000313" key="2">
    <source>
        <dbReference type="EMBL" id="AFQ45715.1"/>
    </source>
</evidence>
<dbReference type="KEGG" id="dmi:Desmer_3879"/>
<keyword evidence="3" id="KW-1185">Reference proteome</keyword>
<dbReference type="RefSeq" id="WP_014904624.1">
    <property type="nucleotide sequence ID" value="NC_018515.1"/>
</dbReference>
<protein>
    <submittedName>
        <fullName evidence="2">Putative polymerase with PALM domain, HD hydrolase domain and Zn ribbon</fullName>
    </submittedName>
</protein>
<reference evidence="3" key="2">
    <citation type="submission" date="2012-08" db="EMBL/GenBank/DDBJ databases">
        <title>Finished genome of Desulfosporosinus meridiei DSM 13257.</title>
        <authorList>
            <person name="Huntemann M."/>
            <person name="Wei C.-L."/>
            <person name="Han J."/>
            <person name="Detter J.C."/>
            <person name="Han C."/>
            <person name="Davenport K."/>
            <person name="Daligault H."/>
            <person name="Erkkila T."/>
            <person name="Gu W."/>
            <person name="Munk A.C.C."/>
            <person name="Teshima H."/>
            <person name="Xu Y."/>
            <person name="Chain P."/>
            <person name="Tapia R."/>
            <person name="Chen A."/>
            <person name="Krypides N."/>
            <person name="Mavromatis K."/>
            <person name="Markowitz V."/>
            <person name="Szeto E."/>
            <person name="Ivanova N."/>
            <person name="Mikhailova N."/>
            <person name="Ovchinnikova G."/>
            <person name="Pagani I."/>
            <person name="Pati A."/>
            <person name="Goodwin L."/>
            <person name="Peters L."/>
            <person name="Pitluck S."/>
            <person name="Woyke T."/>
            <person name="Pester M."/>
            <person name="Spring S."/>
            <person name="Ollivier B."/>
            <person name="Rattei T."/>
            <person name="Klenk H.-P."/>
            <person name="Wagner M."/>
            <person name="Loy A."/>
        </authorList>
    </citation>
    <scope>NUCLEOTIDE SEQUENCE [LARGE SCALE GENOMIC DNA]</scope>
    <source>
        <strain evidence="3">ATCC BAA-275 / DSM 13257 / NCIMB 13706 / S10</strain>
    </source>
</reference>
<reference evidence="2 3" key="1">
    <citation type="journal article" date="2012" name="J. Bacteriol.">
        <title>Complete genome sequences of Desulfosporosinus orientis DSM765T, Desulfosporosinus youngiae DSM17734T, Desulfosporosinus meridiei DSM13257T, and Desulfosporosinus acidiphilus DSM22704T.</title>
        <authorList>
            <person name="Pester M."/>
            <person name="Brambilla E."/>
            <person name="Alazard D."/>
            <person name="Rattei T."/>
            <person name="Weinmaier T."/>
            <person name="Han J."/>
            <person name="Lucas S."/>
            <person name="Lapidus A."/>
            <person name="Cheng J.F."/>
            <person name="Goodwin L."/>
            <person name="Pitluck S."/>
            <person name="Peters L."/>
            <person name="Ovchinnikova G."/>
            <person name="Teshima H."/>
            <person name="Detter J.C."/>
            <person name="Han C.S."/>
            <person name="Tapia R."/>
            <person name="Land M.L."/>
            <person name="Hauser L."/>
            <person name="Kyrpides N.C."/>
            <person name="Ivanova N.N."/>
            <person name="Pagani I."/>
            <person name="Huntmann M."/>
            <person name="Wei C.L."/>
            <person name="Davenport K.W."/>
            <person name="Daligault H."/>
            <person name="Chain P.S."/>
            <person name="Chen A."/>
            <person name="Mavromatis K."/>
            <person name="Markowitz V."/>
            <person name="Szeto E."/>
            <person name="Mikhailova N."/>
            <person name="Pati A."/>
            <person name="Wagner M."/>
            <person name="Woyke T."/>
            <person name="Ollivier B."/>
            <person name="Klenk H.P."/>
            <person name="Spring S."/>
            <person name="Loy A."/>
        </authorList>
    </citation>
    <scope>NUCLEOTIDE SEQUENCE [LARGE SCALE GENOMIC DNA]</scope>
    <source>
        <strain evidence="3">ATCC BAA-275 / DSM 13257 / NCIMB 13706 / S10</strain>
    </source>
</reference>
<dbReference type="Pfam" id="PF20250">
    <property type="entry name" value="FapA_N"/>
    <property type="match status" value="1"/>
</dbReference>
<dbReference type="PANTHER" id="PTHR38032:SF1">
    <property type="entry name" value="RNA-BINDING PROTEIN KHPB N-TERMINAL DOMAIN-CONTAINING PROTEIN"/>
    <property type="match status" value="1"/>
</dbReference>
<dbReference type="STRING" id="768704.Desmer_3879"/>
<dbReference type="OrthoDB" id="1279at2"/>
<dbReference type="Proteomes" id="UP000005262">
    <property type="component" value="Chromosome"/>
</dbReference>
<dbReference type="eggNOG" id="COG1315">
    <property type="taxonomic scope" value="Bacteria"/>
</dbReference>
<name>J7IVF3_DESMD</name>
<evidence type="ECO:0000313" key="3">
    <source>
        <dbReference type="Proteomes" id="UP000005262"/>
    </source>
</evidence>
<dbReference type="InterPro" id="IPR046866">
    <property type="entry name" value="FapA_N"/>
</dbReference>
<dbReference type="AlphaFoldDB" id="J7IVF3"/>
<sequence length="643" mass="71563">MPEIVVQSPNLEELKKEWALKLNILPEQITFEVIDKPSILSRLWKVKVIWAEVSQTPALEPSLVKKDGSKYIIVLGEGSRLFIPSGQVGEVWFNGVLQVRPFIVKPGDQVEFQPVVQKGHLNWELDIRFQGLSVMAKVKHEPAGHYILPESLPGAEEINLATHALWENSLDQDEMWNEAKLTSDLERLKIVYGIRQGIWEEILRVKGYKELVIAQGTLPVPPEHARLEDFVGSSQEQNTSENKKIDFFASKLHVVKEGDVLARKIPGRPGIPGKDVLGRDLPAAGVKDFQFRLKKNVCLSPDQLEVIAACSGQPIRIDERTYMVENILVQNSDVDLASGSIEFPGDVFINGNVQDGLRVFVGGKLEVKGSVSHAEIRAEKGAKIYQNLIGGKVIIGEKYVIRSELLRLVSELEAQLTLCLQRSADFGNYPDAINLKPGQCLKMIIERQFFELPKLAQKVEKFVLENKHDEIITEGLIVSIRTAKHFLSGLGPLELQSTPFLQRVNQALGQFIENLTVELPDKLSFSVNYLQGASVECGGSFECLKGTYNSHIRVEGDVTIQGVCRGGKILAGGNVQIRELGGSEVSSTFVQISPTGRLHVEYCHANVVIAVGKEIIQIEEAYKSLDIYREAGRVQIEKIRANH</sequence>
<dbReference type="GO" id="GO:0016787">
    <property type="term" value="F:hydrolase activity"/>
    <property type="evidence" value="ECO:0007669"/>
    <property type="project" value="UniProtKB-KW"/>
</dbReference>
<dbReference type="HOGENOM" id="CLU_015044_0_0_9"/>
<feature type="domain" description="Flagellar Assembly Protein A N-terminal region" evidence="1">
    <location>
        <begin position="172"/>
        <end position="316"/>
    </location>
</feature>
<accession>J7IVF3</accession>
<organism evidence="2 3">
    <name type="scientific">Desulfosporosinus meridiei (strain ATCC BAA-275 / DSM 13257 / KCTC 12902 / NCIMB 13706 / S10)</name>
    <dbReference type="NCBI Taxonomy" id="768704"/>
    <lineage>
        <taxon>Bacteria</taxon>
        <taxon>Bacillati</taxon>
        <taxon>Bacillota</taxon>
        <taxon>Clostridia</taxon>
        <taxon>Eubacteriales</taxon>
        <taxon>Desulfitobacteriaceae</taxon>
        <taxon>Desulfosporosinus</taxon>
    </lineage>
</organism>